<dbReference type="CDD" id="cd09817">
    <property type="entry name" value="linoleate_diol_synthase_like"/>
    <property type="match status" value="1"/>
</dbReference>
<dbReference type="InterPro" id="IPR037120">
    <property type="entry name" value="Haem_peroxidase_sf_animal"/>
</dbReference>
<dbReference type="SUPFAM" id="SSF48113">
    <property type="entry name" value="Heme-dependent peroxidases"/>
    <property type="match status" value="1"/>
</dbReference>
<dbReference type="SUPFAM" id="SSF54928">
    <property type="entry name" value="RNA-binding domain, RBD"/>
    <property type="match status" value="1"/>
</dbReference>
<gene>
    <name evidence="10" type="ORF">EW146_g6268</name>
</gene>
<evidence type="ECO:0000256" key="4">
    <source>
        <dbReference type="ARBA" id="ARBA00023002"/>
    </source>
</evidence>
<keyword evidence="11" id="KW-1185">Reference proteome</keyword>
<dbReference type="InterPro" id="IPR035979">
    <property type="entry name" value="RBD_domain_sf"/>
</dbReference>
<feature type="domain" description="RRM" evidence="9">
    <location>
        <begin position="1067"/>
        <end position="1140"/>
    </location>
</feature>
<dbReference type="GO" id="GO:0020037">
    <property type="term" value="F:heme binding"/>
    <property type="evidence" value="ECO:0007669"/>
    <property type="project" value="InterPro"/>
</dbReference>
<evidence type="ECO:0000256" key="2">
    <source>
        <dbReference type="ARBA" id="ARBA00022723"/>
    </source>
</evidence>
<dbReference type="GO" id="GO:0006631">
    <property type="term" value="P:fatty acid metabolic process"/>
    <property type="evidence" value="ECO:0007669"/>
    <property type="project" value="UniProtKB-ARBA"/>
</dbReference>
<keyword evidence="5 6" id="KW-0408">Iron</keyword>
<protein>
    <recommendedName>
        <fullName evidence="9">RRM domain-containing protein</fullName>
    </recommendedName>
</protein>
<dbReference type="Pfam" id="PF00076">
    <property type="entry name" value="RRM_1"/>
    <property type="match status" value="1"/>
</dbReference>
<dbReference type="PANTHER" id="PTHR11903:SF37">
    <property type="entry name" value="PSI-PRODUCING OXYGENASE A"/>
    <property type="match status" value="1"/>
</dbReference>
<accession>A0A4S4LQX7</accession>
<dbReference type="InterPro" id="IPR050783">
    <property type="entry name" value="Oxylipin_biosynth_metab"/>
</dbReference>
<evidence type="ECO:0000313" key="11">
    <source>
        <dbReference type="Proteomes" id="UP000310158"/>
    </source>
</evidence>
<dbReference type="GO" id="GO:0004601">
    <property type="term" value="F:peroxidase activity"/>
    <property type="evidence" value="ECO:0007669"/>
    <property type="project" value="InterPro"/>
</dbReference>
<proteinExistence type="predicted"/>
<reference evidence="10 11" key="1">
    <citation type="submission" date="2019-02" db="EMBL/GenBank/DDBJ databases">
        <title>Genome sequencing of the rare red list fungi Bondarzewia mesenterica.</title>
        <authorList>
            <person name="Buettner E."/>
            <person name="Kellner H."/>
        </authorList>
    </citation>
    <scope>NUCLEOTIDE SEQUENCE [LARGE SCALE GENOMIC DNA]</scope>
    <source>
        <strain evidence="10 11">DSM 108281</strain>
    </source>
</reference>
<dbReference type="GO" id="GO:0003723">
    <property type="term" value="F:RNA binding"/>
    <property type="evidence" value="ECO:0007669"/>
    <property type="project" value="UniProtKB-UniRule"/>
</dbReference>
<evidence type="ECO:0000256" key="1">
    <source>
        <dbReference type="ARBA" id="ARBA00022617"/>
    </source>
</evidence>
<dbReference type="Gene3D" id="1.10.640.10">
    <property type="entry name" value="Haem peroxidase domain superfamily, animal type"/>
    <property type="match status" value="1"/>
</dbReference>
<dbReference type="Gene3D" id="1.10.630.10">
    <property type="entry name" value="Cytochrome P450"/>
    <property type="match status" value="1"/>
</dbReference>
<evidence type="ECO:0000256" key="5">
    <source>
        <dbReference type="ARBA" id="ARBA00023004"/>
    </source>
</evidence>
<organism evidence="10 11">
    <name type="scientific">Bondarzewia mesenterica</name>
    <dbReference type="NCBI Taxonomy" id="1095465"/>
    <lineage>
        <taxon>Eukaryota</taxon>
        <taxon>Fungi</taxon>
        <taxon>Dikarya</taxon>
        <taxon>Basidiomycota</taxon>
        <taxon>Agaricomycotina</taxon>
        <taxon>Agaricomycetes</taxon>
        <taxon>Russulales</taxon>
        <taxon>Bondarzewiaceae</taxon>
        <taxon>Bondarzewia</taxon>
    </lineage>
</organism>
<keyword evidence="4" id="KW-0560">Oxidoreductase</keyword>
<evidence type="ECO:0000256" key="7">
    <source>
        <dbReference type="PROSITE-ProRule" id="PRU00176"/>
    </source>
</evidence>
<keyword evidence="7" id="KW-0694">RNA-binding</keyword>
<keyword evidence="3" id="KW-0223">Dioxygenase</keyword>
<dbReference type="PRINTS" id="PR00457">
    <property type="entry name" value="ANPEROXIDASE"/>
</dbReference>
<evidence type="ECO:0000256" key="8">
    <source>
        <dbReference type="SAM" id="MobiDB-lite"/>
    </source>
</evidence>
<dbReference type="InterPro" id="IPR010255">
    <property type="entry name" value="Haem_peroxidase_sf"/>
</dbReference>
<feature type="compositionally biased region" description="Low complexity" evidence="8">
    <location>
        <begin position="1295"/>
        <end position="1304"/>
    </location>
</feature>
<evidence type="ECO:0000313" key="10">
    <source>
        <dbReference type="EMBL" id="THH14008.1"/>
    </source>
</evidence>
<dbReference type="Gene3D" id="3.30.70.330">
    <property type="match status" value="1"/>
</dbReference>
<feature type="binding site" description="axial binding residue" evidence="6">
    <location>
        <position position="387"/>
    </location>
    <ligand>
        <name>heme b</name>
        <dbReference type="ChEBI" id="CHEBI:60344"/>
    </ligand>
    <ligandPart>
        <name>Fe</name>
        <dbReference type="ChEBI" id="CHEBI:18248"/>
    </ligandPart>
</feature>
<dbReference type="InterPro" id="IPR034812">
    <property type="entry name" value="Ppo-like_N"/>
</dbReference>
<dbReference type="OrthoDB" id="823504at2759"/>
<dbReference type="GO" id="GO:0004497">
    <property type="term" value="F:monooxygenase activity"/>
    <property type="evidence" value="ECO:0007669"/>
    <property type="project" value="InterPro"/>
</dbReference>
<dbReference type="PROSITE" id="PS50102">
    <property type="entry name" value="RRM"/>
    <property type="match status" value="1"/>
</dbReference>
<dbReference type="PROSITE" id="PS50292">
    <property type="entry name" value="PEROXIDASE_3"/>
    <property type="match status" value="1"/>
</dbReference>
<evidence type="ECO:0000256" key="6">
    <source>
        <dbReference type="PIRSR" id="PIRSR619791-2"/>
    </source>
</evidence>
<dbReference type="GO" id="GO:0051213">
    <property type="term" value="F:dioxygenase activity"/>
    <property type="evidence" value="ECO:0007669"/>
    <property type="project" value="UniProtKB-KW"/>
</dbReference>
<dbReference type="EMBL" id="SGPL01000309">
    <property type="protein sequence ID" value="THH14008.1"/>
    <property type="molecule type" value="Genomic_DNA"/>
</dbReference>
<dbReference type="GO" id="GO:0005506">
    <property type="term" value="F:iron ion binding"/>
    <property type="evidence" value="ECO:0007669"/>
    <property type="project" value="InterPro"/>
</dbReference>
<keyword evidence="2 6" id="KW-0479">Metal-binding</keyword>
<dbReference type="PANTHER" id="PTHR11903">
    <property type="entry name" value="PROSTAGLANDIN G/H SYNTHASE"/>
    <property type="match status" value="1"/>
</dbReference>
<evidence type="ECO:0000259" key="9">
    <source>
        <dbReference type="PROSITE" id="PS50102"/>
    </source>
</evidence>
<dbReference type="InterPro" id="IPR000504">
    <property type="entry name" value="RRM_dom"/>
</dbReference>
<dbReference type="GO" id="GO:0006979">
    <property type="term" value="P:response to oxidative stress"/>
    <property type="evidence" value="ECO:0007669"/>
    <property type="project" value="InterPro"/>
</dbReference>
<dbReference type="Proteomes" id="UP000310158">
    <property type="component" value="Unassembled WGS sequence"/>
</dbReference>
<name>A0A4S4LQX7_9AGAM</name>
<dbReference type="InterPro" id="IPR036396">
    <property type="entry name" value="Cyt_P450_sf"/>
</dbReference>
<dbReference type="InterPro" id="IPR012677">
    <property type="entry name" value="Nucleotide-bd_a/b_plait_sf"/>
</dbReference>
<keyword evidence="1 6" id="KW-0349">Heme</keyword>
<comment type="caution">
    <text evidence="10">The sequence shown here is derived from an EMBL/GenBank/DDBJ whole genome shotgun (WGS) entry which is preliminary data.</text>
</comment>
<dbReference type="InterPro" id="IPR019791">
    <property type="entry name" value="Haem_peroxidase_animal"/>
</dbReference>
<dbReference type="SMART" id="SM00360">
    <property type="entry name" value="RRM"/>
    <property type="match status" value="1"/>
</dbReference>
<sequence>MTILQSIQSSAHFVNAANAPVDLDGGRPLPSLFTRTLDDVEEAVKNGPALTPADLPAYIDAVKNLNGVGLDDRKFLLEKLLTFMSRLPKDSQFSLQVQQIVINTLYKDLPHPPGGYLAIPQSAPVTIQQQTNKAVSYAFRSADGSDYNPLLPSLGKAGAPYARSVPSTTCLSPSALPSAELVFDTLLKRDKFVPHPGGVSSLFFAFADIIIHSIFNTNARDWTCNNASSYLDLSPLYGSSQADVDKVRRKDGTGRLWDDVFSDSRLLFMPPAVCALLVILNRNHNYVAEKLLSINERGTFINPPPSDEAKRLVQDEEIFQRARLVNTGYFMQIILRDYVGAILGLIRDGSSWRLDPLMNMRDLDHEVAPRGEGNVVSIEFNLLYRWHATVSEQDTKWTEEEFSRMFQGKDPAAITVPEFIGAARKYMNPGDNVQEWTFDGLKRDANGRFADADLARILQNATAASSSAFKARGTPEVLRVIELLTIEQARAWGTCSLNEFRKFMGLKPYASFEEWNPNKEIYTAAETLYHDIDNLELHVGLQAEEAKVPMPGAGLCPGYTISRAILADAVCLTRGDRFLTVDMTPFNLTNWGYQDCQADCDDGSFGGMLSKMLYRHLPAYYPPGSTYAHFPFMVPESMKEYAAKLNIADKYTWTKPALPVGPVVVAKSYKEVKQVVGDANTFGSDVALKFERLTRGVGVDTDFIEKVLLTDAQVERSAQSLSTTTSSLISTKAFKAVGRKGKYIDIVKDVINLLPVHWITNEIIGLPVKSVGNMYGVFREQQLYTMFAGVSNYVYLNTDLTQDWHLLEDSLRTANKLSQYSKAHFDKHIHGISITGISDSVIHFVAGKNDHSDAFIQALVGAAKKPDSDSALDKLAGSLFVEVVPTAPLFSHALVNVVNFYLDDAKKDQRDRIAQLAAAKTAEGDKQVMSYVYEALRLDPPVSSVSRTANTATTLGGSKVAAGQRVVASLVEANLDASIFQNPSTPVYSRSGSGLGVFGFDPKGLLAPKVFERVVPRILNAIFSLPNLRRTSAQSGQLNRFTEEVDGVPREMFVNFNGQVTAFPTSLIVEVSDIAAATTEQQLHDFFTFCGKIESIEYNEKATPKTATIHFEKPSAAKTALMLNGGTLDGAHLVVTSEVAHADEEETPHVEGAPIEQSDKPRAGIAAEYLARGYVLSDHILHRAIQMDNERGISKRFLSYFHSLDSSLGNKALGPDQTISGKVASTLQQATQQARTIDEQKGISKIASDYYTRALSSPFGQRVRDFYTTTSKQVLDIHEEARRIAAQHETPSPAPQAAQGSASAEIPGAVAGEKDAPTAQAPTVV</sequence>
<dbReference type="SUPFAM" id="SSF48264">
    <property type="entry name" value="Cytochrome P450"/>
    <property type="match status" value="1"/>
</dbReference>
<dbReference type="Pfam" id="PF03098">
    <property type="entry name" value="An_peroxidase"/>
    <property type="match status" value="1"/>
</dbReference>
<dbReference type="GO" id="GO:0016705">
    <property type="term" value="F:oxidoreductase activity, acting on paired donors, with incorporation or reduction of molecular oxygen"/>
    <property type="evidence" value="ECO:0007669"/>
    <property type="project" value="InterPro"/>
</dbReference>
<feature type="region of interest" description="Disordered" evidence="8">
    <location>
        <begin position="1286"/>
        <end position="1325"/>
    </location>
</feature>
<evidence type="ECO:0000256" key="3">
    <source>
        <dbReference type="ARBA" id="ARBA00022964"/>
    </source>
</evidence>